<dbReference type="SUPFAM" id="SSF47216">
    <property type="entry name" value="Proteasome activator"/>
    <property type="match status" value="1"/>
</dbReference>
<dbReference type="PANTHER" id="PTHR10660">
    <property type="entry name" value="PROTEASOME REGULATOR PA28"/>
    <property type="match status" value="1"/>
</dbReference>
<dbReference type="GeneID" id="108674588"/>
<evidence type="ECO:0000259" key="3">
    <source>
        <dbReference type="Pfam" id="PF02251"/>
    </source>
</evidence>
<organism evidence="5 6">
    <name type="scientific">Hyalella azteca</name>
    <name type="common">Amphipod</name>
    <dbReference type="NCBI Taxonomy" id="294128"/>
    <lineage>
        <taxon>Eukaryota</taxon>
        <taxon>Metazoa</taxon>
        <taxon>Ecdysozoa</taxon>
        <taxon>Arthropoda</taxon>
        <taxon>Crustacea</taxon>
        <taxon>Multicrustacea</taxon>
        <taxon>Malacostraca</taxon>
        <taxon>Eumalacostraca</taxon>
        <taxon>Peracarida</taxon>
        <taxon>Amphipoda</taxon>
        <taxon>Senticaudata</taxon>
        <taxon>Talitrida</taxon>
        <taxon>Talitroidea</taxon>
        <taxon>Hyalellidae</taxon>
        <taxon>Hyalella</taxon>
    </lineage>
</organism>
<protein>
    <submittedName>
        <fullName evidence="6">Proteasome activator complex subunit 3-like</fullName>
    </submittedName>
</protein>
<evidence type="ECO:0000313" key="5">
    <source>
        <dbReference type="Proteomes" id="UP000694843"/>
    </source>
</evidence>
<dbReference type="OrthoDB" id="6591885at2759"/>
<dbReference type="GO" id="GO:0005737">
    <property type="term" value="C:cytoplasm"/>
    <property type="evidence" value="ECO:0007669"/>
    <property type="project" value="TreeGrafter"/>
</dbReference>
<evidence type="ECO:0000256" key="1">
    <source>
        <dbReference type="ARBA" id="ARBA00005883"/>
    </source>
</evidence>
<dbReference type="PANTHER" id="PTHR10660:SF2">
    <property type="entry name" value="LD45860P"/>
    <property type="match status" value="1"/>
</dbReference>
<feature type="domain" description="Proteasome activator PA28 N-terminal" evidence="3">
    <location>
        <begin position="9"/>
        <end position="65"/>
    </location>
</feature>
<evidence type="ECO:0000259" key="4">
    <source>
        <dbReference type="Pfam" id="PF02252"/>
    </source>
</evidence>
<dbReference type="GO" id="GO:0061136">
    <property type="term" value="P:regulation of proteasomal protein catabolic process"/>
    <property type="evidence" value="ECO:0007669"/>
    <property type="project" value="TreeGrafter"/>
</dbReference>
<dbReference type="InterPro" id="IPR036996">
    <property type="entry name" value="PA28_N_sf"/>
</dbReference>
<dbReference type="Gene3D" id="1.20.5.120">
    <property type="entry name" value="Proteasome activator pa28, N-terminal domain"/>
    <property type="match status" value="1"/>
</dbReference>
<reference evidence="6" key="1">
    <citation type="submission" date="2025-08" db="UniProtKB">
        <authorList>
            <consortium name="RefSeq"/>
        </authorList>
    </citation>
    <scope>IDENTIFICATION</scope>
    <source>
        <tissue evidence="6">Whole organism</tissue>
    </source>
</reference>
<evidence type="ECO:0000256" key="2">
    <source>
        <dbReference type="ARBA" id="ARBA00022942"/>
    </source>
</evidence>
<dbReference type="KEGG" id="hazt:108674588"/>
<proteinExistence type="inferred from homology"/>
<dbReference type="GO" id="GO:0008537">
    <property type="term" value="C:proteasome activator complex"/>
    <property type="evidence" value="ECO:0007669"/>
    <property type="project" value="InterPro"/>
</dbReference>
<accession>A0A8B7NYT8</accession>
<dbReference type="AlphaFoldDB" id="A0A8B7NYT8"/>
<dbReference type="Pfam" id="PF02251">
    <property type="entry name" value="PA28_N"/>
    <property type="match status" value="1"/>
</dbReference>
<dbReference type="OMA" id="RCMEQEE"/>
<sequence>MSSSGLSSVQKVEEYKSSVIKKAEDIVRNKFPDHILRFNEMLEQPPFKCDDLTQVHSNLHISVPNSYTHLDVYLMCSIEGNGEKGSKKRCMEQEEEVLGCKGSKKRCMEQEEEQVSGCKVYLLPLGTVPINTIITNMVDTIKPFIRDLVEEANLVAKYPHIADYRRAVCELDEKQFLGLRITLAEIRNHYASLHDMINKNLEKIKKPRSLNSHETMY</sequence>
<comment type="similarity">
    <text evidence="1">Belongs to the PA28 family.</text>
</comment>
<dbReference type="InterPro" id="IPR036252">
    <property type="entry name" value="Proteasome_activ_sf"/>
</dbReference>
<dbReference type="GO" id="GO:2000045">
    <property type="term" value="P:regulation of G1/S transition of mitotic cell cycle"/>
    <property type="evidence" value="ECO:0007669"/>
    <property type="project" value="TreeGrafter"/>
</dbReference>
<dbReference type="Pfam" id="PF02252">
    <property type="entry name" value="PA28_C"/>
    <property type="match status" value="1"/>
</dbReference>
<gene>
    <name evidence="6" type="primary">LOC108674588</name>
</gene>
<evidence type="ECO:0000313" key="6">
    <source>
        <dbReference type="RefSeq" id="XP_018018041.1"/>
    </source>
</evidence>
<dbReference type="InterPro" id="IPR003186">
    <property type="entry name" value="PA28_C"/>
</dbReference>
<dbReference type="CTD" id="32274"/>
<feature type="domain" description="Proteasome activator PA28 C-terminal" evidence="4">
    <location>
        <begin position="155"/>
        <end position="213"/>
    </location>
</feature>
<dbReference type="Proteomes" id="UP000694843">
    <property type="component" value="Unplaced"/>
</dbReference>
<dbReference type="InterPro" id="IPR009077">
    <property type="entry name" value="Proteasome_activ_PA28"/>
</dbReference>
<dbReference type="GO" id="GO:0061133">
    <property type="term" value="F:endopeptidase activator activity"/>
    <property type="evidence" value="ECO:0007669"/>
    <property type="project" value="TreeGrafter"/>
</dbReference>
<name>A0A8B7NYT8_HYAAZ</name>
<keyword evidence="5" id="KW-1185">Reference proteome</keyword>
<keyword evidence="2" id="KW-0647">Proteasome</keyword>
<dbReference type="InterPro" id="IPR036997">
    <property type="entry name" value="PA28_C_sf"/>
</dbReference>
<dbReference type="InterPro" id="IPR003185">
    <property type="entry name" value="Proteasome_activ_PA28_N"/>
</dbReference>
<dbReference type="Gene3D" id="1.20.120.180">
    <property type="entry name" value="Proteasome activator pa28, C-terminal domain"/>
    <property type="match status" value="1"/>
</dbReference>
<dbReference type="RefSeq" id="XP_018018041.1">
    <property type="nucleotide sequence ID" value="XM_018162552.2"/>
</dbReference>
<dbReference type="GO" id="GO:0005654">
    <property type="term" value="C:nucleoplasm"/>
    <property type="evidence" value="ECO:0007669"/>
    <property type="project" value="TreeGrafter"/>
</dbReference>